<protein>
    <submittedName>
        <fullName evidence="3">PAS domain S-box-containing protein</fullName>
    </submittedName>
</protein>
<dbReference type="PROSITE" id="PS50112">
    <property type="entry name" value="PAS"/>
    <property type="match status" value="1"/>
</dbReference>
<evidence type="ECO:0000256" key="1">
    <source>
        <dbReference type="ARBA" id="ARBA00022801"/>
    </source>
</evidence>
<evidence type="ECO:0000259" key="2">
    <source>
        <dbReference type="PROSITE" id="PS50112"/>
    </source>
</evidence>
<dbReference type="InterPro" id="IPR029016">
    <property type="entry name" value="GAF-like_dom_sf"/>
</dbReference>
<name>A0A4Q7NVU7_9ACTN</name>
<dbReference type="Gene3D" id="3.60.40.10">
    <property type="entry name" value="PPM-type phosphatase domain"/>
    <property type="match status" value="1"/>
</dbReference>
<dbReference type="CDD" id="cd16936">
    <property type="entry name" value="HATPase_RsbW-like"/>
    <property type="match status" value="1"/>
</dbReference>
<dbReference type="Pfam" id="PF08448">
    <property type="entry name" value="PAS_4"/>
    <property type="match status" value="1"/>
</dbReference>
<dbReference type="Pfam" id="PF07228">
    <property type="entry name" value="SpoIIE"/>
    <property type="match status" value="1"/>
</dbReference>
<dbReference type="InterPro" id="IPR003594">
    <property type="entry name" value="HATPase_dom"/>
</dbReference>
<dbReference type="Gene3D" id="3.30.450.20">
    <property type="entry name" value="PAS domain"/>
    <property type="match status" value="1"/>
</dbReference>
<dbReference type="SMART" id="SM00091">
    <property type="entry name" value="PAS"/>
    <property type="match status" value="1"/>
</dbReference>
<evidence type="ECO:0000313" key="4">
    <source>
        <dbReference type="Proteomes" id="UP000293638"/>
    </source>
</evidence>
<feature type="domain" description="PAS" evidence="2">
    <location>
        <begin position="854"/>
        <end position="905"/>
    </location>
</feature>
<sequence length="1390" mass="146639">MTAPASDRPGTACEEQEFPVVPESVPAARRLVREVLAAWDRTAVEDSSALVVTELVTNAVLHARGPVRLVLEPYAAAGVRIEVHDGSPAMPLRPIADAGSTTGRGLSLVESLAEAWAAEPTPRGKRVWVHLVPGTEPDDADFGLHPAGLGELGVDDLESWADLLEEVAPERYSVTLGDVPTDLLLAAKAHVDSLVRELTLTAGGAASGVTGALPEHLAGLISDVVQEFAEARHAIKRQALAAAGRGEPRTTLTLTLPTSAADAGERYLAALEEADRYAHTARLLTLAAPPQHQVFRRWYVTSLVSALRSHAAGEQPPPVPSFESFLLGAVDVLAGLQRASALAAHLHDATQRLSAAGGLDDVARAVLDAAARELDATGGALLLADGRHLRPLATQGDAEAYAGRIPTAGAGAAAVAHRDRTPVWLESNEDRAGEPGAVCGLPLLVAGHSIGALELEFADSRLFSTDERAFLTALAAIGAQTLDRVRLDSSRTQVVHRLTRLQAVTTALGQVRDVEAVLDVALSHAGGLVGAFVAAVTLLDDDGRTLRLARVAPGLPAEFAAPTAYGIDEPLPVAEALRRQQPVWVGSVAERDELFPRLRGLDWGPHGLAVIPLVVEDVVLGALTLGFASPGARLPEPSWEFLSAFADTCAQALDRARSAERVEAANRKLAFLADVTDLLGDTVDVERSLGGVSRLAVPELADLCVFHLLEDGELRALDVQSVDAEGAAAARRFNQTWPARMGDLQGIGRVVREREPLLVPVVPVPEPDDPRAAAVAELGVGSLLSVPLVARGRTIGAMTLVTTGSARSYTAVDLQFAQDLARRIAVGVDNARLFAALGAVSSGSAFGTPGPEQDAGRLAGVLETLAAAFFRVDTEGRFAYLNLQAEQLLLRRREELLGRRVRDVLPELVGTVFAEQYATAARTGRPVSFEAEYAPFGSWLEVRATPDPEGMSVFVQRIDERKAVEAERERANARLRTAAAASAALSALLDPEQVIDRLLDLVVPRLAPYAAVALRADLADALDVRTSRSRQGDVRVVAVRHADRAEEEPLSSLLRALPLRTTDAAGAGAVTGTGRPQERPVTEELLRRVAGGDEAAYAALRATGATSAWTVPLVSRGRTLGALSLAEAGAGTLDRDLLADLAVRAAVALDNALLYRSERRNGIELQRHLLPRVTPQRADLQIATRYLPSVQGALTGGDFYEAVEVGDGLLVALGDVVGHGMRSAARMGQLRAITAALALQGLSPGTLLERMAADVDKMLDLGLATLLVGSYDPQGRRLTLASAGHPPPLLLAPDGTATWIEVEPGPPVGVGTGAYPEVVVDLPAHATVVMFTDGLVERRDESLTVGLERLRRALEGASSDPQELADALLLATDRSLGGDDDVALLVLHHH</sequence>
<accession>A0A4Q7NVU7</accession>
<dbReference type="SMART" id="SM00331">
    <property type="entry name" value="PP2C_SIG"/>
    <property type="match status" value="1"/>
</dbReference>
<dbReference type="InterPro" id="IPR036890">
    <property type="entry name" value="HATPase_C_sf"/>
</dbReference>
<dbReference type="GO" id="GO:0016791">
    <property type="term" value="F:phosphatase activity"/>
    <property type="evidence" value="ECO:0007669"/>
    <property type="project" value="TreeGrafter"/>
</dbReference>
<evidence type="ECO:0000313" key="3">
    <source>
        <dbReference type="EMBL" id="RZS91274.1"/>
    </source>
</evidence>
<organism evidence="3 4">
    <name type="scientific">Motilibacter rhizosphaerae</name>
    <dbReference type="NCBI Taxonomy" id="598652"/>
    <lineage>
        <taxon>Bacteria</taxon>
        <taxon>Bacillati</taxon>
        <taxon>Actinomycetota</taxon>
        <taxon>Actinomycetes</taxon>
        <taxon>Motilibacterales</taxon>
        <taxon>Motilibacteraceae</taxon>
        <taxon>Motilibacter</taxon>
    </lineage>
</organism>
<dbReference type="Pfam" id="PF13185">
    <property type="entry name" value="GAF_2"/>
    <property type="match status" value="3"/>
</dbReference>
<dbReference type="InterPro" id="IPR003018">
    <property type="entry name" value="GAF"/>
</dbReference>
<comment type="caution">
    <text evidence="3">The sequence shown here is derived from an EMBL/GenBank/DDBJ whole genome shotgun (WGS) entry which is preliminary data.</text>
</comment>
<dbReference type="SUPFAM" id="SSF55781">
    <property type="entry name" value="GAF domain-like"/>
    <property type="match status" value="4"/>
</dbReference>
<proteinExistence type="predicted"/>
<dbReference type="PANTHER" id="PTHR43156">
    <property type="entry name" value="STAGE II SPORULATION PROTEIN E-RELATED"/>
    <property type="match status" value="1"/>
</dbReference>
<dbReference type="InterPro" id="IPR013656">
    <property type="entry name" value="PAS_4"/>
</dbReference>
<reference evidence="3 4" key="1">
    <citation type="submission" date="2019-02" db="EMBL/GenBank/DDBJ databases">
        <title>Genomic Encyclopedia of Type Strains, Phase IV (KMG-IV): sequencing the most valuable type-strain genomes for metagenomic binning, comparative biology and taxonomic classification.</title>
        <authorList>
            <person name="Goeker M."/>
        </authorList>
    </citation>
    <scope>NUCLEOTIDE SEQUENCE [LARGE SCALE GENOMIC DNA]</scope>
    <source>
        <strain evidence="3 4">DSM 45622</strain>
    </source>
</reference>
<dbReference type="SMART" id="SM00065">
    <property type="entry name" value="GAF"/>
    <property type="match status" value="4"/>
</dbReference>
<dbReference type="Proteomes" id="UP000293638">
    <property type="component" value="Unassembled WGS sequence"/>
</dbReference>
<dbReference type="InterPro" id="IPR001932">
    <property type="entry name" value="PPM-type_phosphatase-like_dom"/>
</dbReference>
<dbReference type="EMBL" id="SGXD01000001">
    <property type="protein sequence ID" value="RZS91274.1"/>
    <property type="molecule type" value="Genomic_DNA"/>
</dbReference>
<dbReference type="SUPFAM" id="SSF81606">
    <property type="entry name" value="PP2C-like"/>
    <property type="match status" value="1"/>
</dbReference>
<dbReference type="InterPro" id="IPR000014">
    <property type="entry name" value="PAS"/>
</dbReference>
<dbReference type="Gene3D" id="3.30.565.10">
    <property type="entry name" value="Histidine kinase-like ATPase, C-terminal domain"/>
    <property type="match status" value="1"/>
</dbReference>
<dbReference type="SUPFAM" id="SSF55874">
    <property type="entry name" value="ATPase domain of HSP90 chaperone/DNA topoisomerase II/histidine kinase"/>
    <property type="match status" value="1"/>
</dbReference>
<keyword evidence="4" id="KW-1185">Reference proteome</keyword>
<dbReference type="NCBIfam" id="TIGR00229">
    <property type="entry name" value="sensory_box"/>
    <property type="match status" value="1"/>
</dbReference>
<dbReference type="PANTHER" id="PTHR43156:SF2">
    <property type="entry name" value="STAGE II SPORULATION PROTEIN E"/>
    <property type="match status" value="1"/>
</dbReference>
<keyword evidence="1" id="KW-0378">Hydrolase</keyword>
<dbReference type="Pfam" id="PF13581">
    <property type="entry name" value="HATPase_c_2"/>
    <property type="match status" value="1"/>
</dbReference>
<dbReference type="InterPro" id="IPR036457">
    <property type="entry name" value="PPM-type-like_dom_sf"/>
</dbReference>
<dbReference type="SUPFAM" id="SSF55785">
    <property type="entry name" value="PYP-like sensor domain (PAS domain)"/>
    <property type="match status" value="1"/>
</dbReference>
<dbReference type="Gene3D" id="3.30.450.40">
    <property type="match status" value="4"/>
</dbReference>
<dbReference type="InterPro" id="IPR052016">
    <property type="entry name" value="Bact_Sigma-Reg"/>
</dbReference>
<dbReference type="InterPro" id="IPR035965">
    <property type="entry name" value="PAS-like_dom_sf"/>
</dbReference>
<gene>
    <name evidence="3" type="ORF">EV189_0511</name>
</gene>
<dbReference type="RefSeq" id="WP_165400090.1">
    <property type="nucleotide sequence ID" value="NZ_SGXD01000001.1"/>
</dbReference>